<sequence length="85" mass="8786">MSGPEQNIGCGNGISADLSEAQRVDDQNPANLPIIDQIVPSRDFVAECESAVSSRRSWAIPVAVIGVVLVVGSFFAGGRSGRAAT</sequence>
<dbReference type="EMBL" id="AP022563">
    <property type="protein sequence ID" value="BBX19638.1"/>
    <property type="molecule type" value="Genomic_DNA"/>
</dbReference>
<name>A0A7I7K7Z3_9MYCO</name>
<reference evidence="2 3" key="1">
    <citation type="journal article" date="2019" name="Emerg. Microbes Infect.">
        <title>Comprehensive subspecies identification of 175 nontuberculous mycobacteria species based on 7547 genomic profiles.</title>
        <authorList>
            <person name="Matsumoto Y."/>
            <person name="Kinjo T."/>
            <person name="Motooka D."/>
            <person name="Nabeya D."/>
            <person name="Jung N."/>
            <person name="Uechi K."/>
            <person name="Horii T."/>
            <person name="Iida T."/>
            <person name="Fujita J."/>
            <person name="Nakamura S."/>
        </authorList>
    </citation>
    <scope>NUCLEOTIDE SEQUENCE [LARGE SCALE GENOMIC DNA]</scope>
    <source>
        <strain evidence="2 3">JCM 6396</strain>
    </source>
</reference>
<organism evidence="2 3">
    <name type="scientific">Mycolicibacterium duvalii</name>
    <dbReference type="NCBI Taxonomy" id="39688"/>
    <lineage>
        <taxon>Bacteria</taxon>
        <taxon>Bacillati</taxon>
        <taxon>Actinomycetota</taxon>
        <taxon>Actinomycetes</taxon>
        <taxon>Mycobacteriales</taxon>
        <taxon>Mycobacteriaceae</taxon>
        <taxon>Mycolicibacterium</taxon>
    </lineage>
</organism>
<feature type="transmembrane region" description="Helical" evidence="1">
    <location>
        <begin position="58"/>
        <end position="77"/>
    </location>
</feature>
<evidence type="ECO:0000256" key="1">
    <source>
        <dbReference type="SAM" id="Phobius"/>
    </source>
</evidence>
<gene>
    <name evidence="2" type="ORF">MDUV_44980</name>
</gene>
<evidence type="ECO:0000313" key="2">
    <source>
        <dbReference type="EMBL" id="BBX19638.1"/>
    </source>
</evidence>
<dbReference type="AlphaFoldDB" id="A0A7I7K7Z3"/>
<keyword evidence="1" id="KW-0812">Transmembrane</keyword>
<proteinExistence type="predicted"/>
<dbReference type="KEGG" id="mdu:MDUV_44980"/>
<dbReference type="Proteomes" id="UP000467006">
    <property type="component" value="Chromosome"/>
</dbReference>
<accession>A0A7I7K7Z3</accession>
<protein>
    <submittedName>
        <fullName evidence="2">Uncharacterized protein</fullName>
    </submittedName>
</protein>
<keyword evidence="1" id="KW-1133">Transmembrane helix</keyword>
<keyword evidence="1" id="KW-0472">Membrane</keyword>
<evidence type="ECO:0000313" key="3">
    <source>
        <dbReference type="Proteomes" id="UP000467006"/>
    </source>
</evidence>
<keyword evidence="3" id="KW-1185">Reference proteome</keyword>